<gene>
    <name evidence="2" type="ORF">Tco_0977221</name>
</gene>
<keyword evidence="3" id="KW-1185">Reference proteome</keyword>
<reference evidence="2" key="2">
    <citation type="submission" date="2022-01" db="EMBL/GenBank/DDBJ databases">
        <authorList>
            <person name="Yamashiro T."/>
            <person name="Shiraishi A."/>
            <person name="Satake H."/>
            <person name="Nakayama K."/>
        </authorList>
    </citation>
    <scope>NUCLEOTIDE SEQUENCE</scope>
</reference>
<dbReference type="PANTHER" id="PTHR46655">
    <property type="entry name" value="HISTONE-LYSINE N-METHYLTRANSFERASE ATXR3"/>
    <property type="match status" value="1"/>
</dbReference>
<evidence type="ECO:0000313" key="3">
    <source>
        <dbReference type="Proteomes" id="UP001151760"/>
    </source>
</evidence>
<accession>A0ABQ5EJH2</accession>
<dbReference type="Pfam" id="PF00078">
    <property type="entry name" value="RVT_1"/>
    <property type="match status" value="1"/>
</dbReference>
<dbReference type="SUPFAM" id="SSF56672">
    <property type="entry name" value="DNA/RNA polymerases"/>
    <property type="match status" value="1"/>
</dbReference>
<dbReference type="InterPro" id="IPR043128">
    <property type="entry name" value="Rev_trsase/Diguanyl_cyclase"/>
</dbReference>
<dbReference type="Gene3D" id="3.10.10.10">
    <property type="entry name" value="HIV Type 1 Reverse Transcriptase, subunit A, domain 1"/>
    <property type="match status" value="1"/>
</dbReference>
<reference evidence="2" key="1">
    <citation type="journal article" date="2022" name="Int. J. Mol. Sci.">
        <title>Draft Genome of Tanacetum Coccineum: Genomic Comparison of Closely Related Tanacetum-Family Plants.</title>
        <authorList>
            <person name="Yamashiro T."/>
            <person name="Shiraishi A."/>
            <person name="Nakayama K."/>
            <person name="Satake H."/>
        </authorList>
    </citation>
    <scope>NUCLEOTIDE SEQUENCE</scope>
</reference>
<keyword evidence="2" id="KW-0808">Transferase</keyword>
<dbReference type="Proteomes" id="UP001151760">
    <property type="component" value="Unassembled WGS sequence"/>
</dbReference>
<protein>
    <submittedName>
        <fullName evidence="2">Reverse transcriptase domain-containing protein</fullName>
    </submittedName>
</protein>
<keyword evidence="2" id="KW-0695">RNA-directed DNA polymerase</keyword>
<dbReference type="SUPFAM" id="SSF82199">
    <property type="entry name" value="SET domain"/>
    <property type="match status" value="1"/>
</dbReference>
<evidence type="ECO:0000259" key="1">
    <source>
        <dbReference type="Pfam" id="PF00078"/>
    </source>
</evidence>
<dbReference type="EMBL" id="BQNB010016375">
    <property type="protein sequence ID" value="GJT51064.1"/>
    <property type="molecule type" value="Genomic_DNA"/>
</dbReference>
<comment type="caution">
    <text evidence="2">The sequence shown here is derived from an EMBL/GenBank/DDBJ whole genome shotgun (WGS) entry which is preliminary data.</text>
</comment>
<dbReference type="InterPro" id="IPR043502">
    <property type="entry name" value="DNA/RNA_pol_sf"/>
</dbReference>
<dbReference type="PANTHER" id="PTHR46655:SF1">
    <property type="entry name" value="HISTONE-LYSINE N-METHYLTRANSFERASE ATXR3"/>
    <property type="match status" value="1"/>
</dbReference>
<dbReference type="InterPro" id="IPR000477">
    <property type="entry name" value="RT_dom"/>
</dbReference>
<sequence length="1045" mass="117894">MTTAVLIVVSIQWKVQYMSCSNAQQKESKWELFMMILWGLWTRRNKHFHGQLNSREGNVEAIARLVLSEHHKVKIKRNHPKKESKRGLGFVARDYKGKVLFLGARLDSYASSPLEAKAKAIYWAMTHTLSREESDLDFPEVKDYKPRKQLGDEVIEQEVYGIDPYTHNLLLDSIPEESDWHLLDKHGTDNTPMKYPLKPVVEDILKKDKVDYDTRTLELCKHMLKSMSRRPDDNYVAYRKGLGVVCNKEAGFSEDDFVVEFLGEGDGDGYDLVVVDAMHKANYASRICNSCRPNCEAKHQSPEQNQEEGTEIGNLEAHHHMPVFSKGLTKTYPLYPGLGRGRKEACSIGWEERGQLHPHFLVVVDEVPKQKELKCNQGGISKRGYRPVRLADIQKANIVKGVTGSPNQEDIGQAPMMTISPSLGHVRKETLSHLYPGILVSRGLGCPTTELSSANKTHQGSGGDTSHQAKRLRIYGRLHGKIQGRSPGCGRSSEMHENLRVTAGEKNPHHGNNQKGGQTNYTLRGVIDKRQDSIPDTGHNTDECMQLRKQIDKMIKAGKLSQFIRELKQNDKPKAPKKEEASGKDKPLAILMIQPWERVAKPRIIQSFSPETAISFPPLGEEDGTEGPMIIKAEMGGHFVHRVYVDGEASSEVLYEHCFVKLRKEIRDQMVPATTHLIGFSGETIWPLGQIALLVKIGDEVHSTAAWMNFRVIRSPSQHNAIIGRPGIRKIRAIPSTAHGMLKFPIEDDTVTLQSSRVIPMECAMISGPSIQPPAVNQVLEEKLNVAIHPEYLEQTVSIGSTLTEKGRKELCSLLKQNLDIFAWKPADMTGVPRSIAEHRLNIREECSPVRQKKRGQAPERNKAIQEEVEKLVDAGIMKEVHYHSWLSNPVMVKKHDGTWRMCVDFKDLNNACPKDCYPLLEIDWKNAGSTYQRLVDKAFQKQIGRNLEVYVDDLVIKSRTEEEIIRDIAKTFKTLRQINMKLNPKKCTFGMQEGMFLGYKVSTNGLRACPDKADAVLSLPSPRCIKDVQKLNGKLASLNRFLSK</sequence>
<dbReference type="Gene3D" id="3.30.70.270">
    <property type="match status" value="1"/>
</dbReference>
<feature type="domain" description="Reverse transcriptase" evidence="1">
    <location>
        <begin position="925"/>
        <end position="1002"/>
    </location>
</feature>
<dbReference type="CDD" id="cd01647">
    <property type="entry name" value="RT_LTR"/>
    <property type="match status" value="1"/>
</dbReference>
<keyword evidence="2" id="KW-0548">Nucleotidyltransferase</keyword>
<organism evidence="2 3">
    <name type="scientific">Tanacetum coccineum</name>
    <dbReference type="NCBI Taxonomy" id="301880"/>
    <lineage>
        <taxon>Eukaryota</taxon>
        <taxon>Viridiplantae</taxon>
        <taxon>Streptophyta</taxon>
        <taxon>Embryophyta</taxon>
        <taxon>Tracheophyta</taxon>
        <taxon>Spermatophyta</taxon>
        <taxon>Magnoliopsida</taxon>
        <taxon>eudicotyledons</taxon>
        <taxon>Gunneridae</taxon>
        <taxon>Pentapetalae</taxon>
        <taxon>asterids</taxon>
        <taxon>campanulids</taxon>
        <taxon>Asterales</taxon>
        <taxon>Asteraceae</taxon>
        <taxon>Asteroideae</taxon>
        <taxon>Anthemideae</taxon>
        <taxon>Anthemidinae</taxon>
        <taxon>Tanacetum</taxon>
    </lineage>
</organism>
<dbReference type="GO" id="GO:0003964">
    <property type="term" value="F:RNA-directed DNA polymerase activity"/>
    <property type="evidence" value="ECO:0007669"/>
    <property type="project" value="UniProtKB-KW"/>
</dbReference>
<evidence type="ECO:0000313" key="2">
    <source>
        <dbReference type="EMBL" id="GJT51064.1"/>
    </source>
</evidence>
<name>A0ABQ5EJH2_9ASTR</name>
<dbReference type="InterPro" id="IPR046341">
    <property type="entry name" value="SET_dom_sf"/>
</dbReference>
<proteinExistence type="predicted"/>